<reference evidence="5" key="1">
    <citation type="journal article" date="2016" name="Toxins">
        <title>Venom Gland Transcriptomic and Proteomic Analyses of the Enigmatic Scorpion Superstitionia donensis (Scorpiones: Superstitioniidae), with Insights on the Evolution of Its Venom Components.</title>
        <authorList>
            <person name="Santibanez-Lopez C.E."/>
            <person name="Cid-Uribe J.I."/>
            <person name="Batista C.V."/>
            <person name="Ortiz E."/>
            <person name="Possani L.D."/>
        </authorList>
    </citation>
    <scope>NUCLEOTIDE SEQUENCE</scope>
    <source>
        <strain evidence="5">Pooled</strain>
        <tissue evidence="5">Venom gland</tissue>
    </source>
</reference>
<accession>A0A1V1WBW3</accession>
<keyword evidence="2" id="KW-0964">Secreted</keyword>
<dbReference type="Pfam" id="PF15430">
    <property type="entry name" value="SVWC"/>
    <property type="match status" value="1"/>
</dbReference>
<feature type="domain" description="Single" evidence="4">
    <location>
        <begin position="34"/>
        <end position="99"/>
    </location>
</feature>
<feature type="chain" id="PRO_5010733943" evidence="3">
    <location>
        <begin position="21"/>
        <end position="102"/>
    </location>
</feature>
<keyword evidence="3" id="KW-0732">Signal</keyword>
<sequence>MKKLIFSLVLICIFFIAIEAYTYIAPQEPGSVDCTDELGVHHPLGEVWYNEERCERLVCQGYGNGLSITGSGCGIVSAPGCKLVKGSGSYPKCCPKPVCRKR</sequence>
<name>A0A1V1WBW3_9SCOR</name>
<dbReference type="InterPro" id="IPR029277">
    <property type="entry name" value="SVWC_dom"/>
</dbReference>
<dbReference type="GO" id="GO:0005576">
    <property type="term" value="C:extracellular region"/>
    <property type="evidence" value="ECO:0007669"/>
    <property type="project" value="UniProtKB-SubCell"/>
</dbReference>
<dbReference type="AlphaFoldDB" id="A0A1V1WBW3"/>
<proteinExistence type="predicted"/>
<evidence type="ECO:0000256" key="1">
    <source>
        <dbReference type="ARBA" id="ARBA00004613"/>
    </source>
</evidence>
<evidence type="ECO:0000313" key="5">
    <source>
        <dbReference type="EMBL" id="JAV45680.1"/>
    </source>
</evidence>
<comment type="subcellular location">
    <subcellularLocation>
        <location evidence="1">Secreted</location>
    </subcellularLocation>
</comment>
<evidence type="ECO:0000259" key="4">
    <source>
        <dbReference type="SMART" id="SM01318"/>
    </source>
</evidence>
<feature type="signal peptide" evidence="3">
    <location>
        <begin position="1"/>
        <end position="20"/>
    </location>
</feature>
<dbReference type="EMBL" id="GFCD01000105">
    <property type="protein sequence ID" value="JAV45680.1"/>
    <property type="molecule type" value="Transcribed_RNA"/>
</dbReference>
<evidence type="ECO:0000256" key="3">
    <source>
        <dbReference type="SAM" id="SignalP"/>
    </source>
</evidence>
<dbReference type="SMART" id="SM01318">
    <property type="entry name" value="SVWC"/>
    <property type="match status" value="1"/>
</dbReference>
<evidence type="ECO:0000256" key="2">
    <source>
        <dbReference type="ARBA" id="ARBA00022525"/>
    </source>
</evidence>
<protein>
    <submittedName>
        <fullName evidence="5">Putative La1-like peptide</fullName>
    </submittedName>
</protein>
<organism evidence="5">
    <name type="scientific">Superstitionia donensis</name>
    <dbReference type="NCBI Taxonomy" id="311983"/>
    <lineage>
        <taxon>Eukaryota</taxon>
        <taxon>Metazoa</taxon>
        <taxon>Ecdysozoa</taxon>
        <taxon>Arthropoda</taxon>
        <taxon>Chelicerata</taxon>
        <taxon>Arachnida</taxon>
        <taxon>Scorpiones</taxon>
        <taxon>Iurida</taxon>
        <taxon>Chactoidea</taxon>
        <taxon>Superstitionidae</taxon>
        <taxon>Superstitionia</taxon>
    </lineage>
</organism>